<organism evidence="1 2">
    <name type="scientific">Pseudomonas nitroreducens</name>
    <dbReference type="NCBI Taxonomy" id="46680"/>
    <lineage>
        <taxon>Bacteria</taxon>
        <taxon>Pseudomonadati</taxon>
        <taxon>Pseudomonadota</taxon>
        <taxon>Gammaproteobacteria</taxon>
        <taxon>Pseudomonadales</taxon>
        <taxon>Pseudomonadaceae</taxon>
        <taxon>Pseudomonas</taxon>
    </lineage>
</organism>
<proteinExistence type="predicted"/>
<sequence length="65" mass="7487">MHSTDEAYRITYITLDEVQLHFETQVAVTDEEGGLALHNATTLPEERRVLRELIREAHERQALVA</sequence>
<evidence type="ECO:0000313" key="1">
    <source>
        <dbReference type="EMBL" id="OWP51471.1"/>
    </source>
</evidence>
<dbReference type="Proteomes" id="UP000198145">
    <property type="component" value="Unassembled WGS sequence"/>
</dbReference>
<comment type="caution">
    <text evidence="1">The sequence shown here is derived from an EMBL/GenBank/DDBJ whole genome shotgun (WGS) entry which is preliminary data.</text>
</comment>
<reference evidence="1 2" key="1">
    <citation type="submission" date="2017-06" db="EMBL/GenBank/DDBJ databases">
        <title>Draft genome of Pseudomonas nitroreducens DF05.</title>
        <authorList>
            <person name="Iyer R."/>
        </authorList>
    </citation>
    <scope>NUCLEOTIDE SEQUENCE [LARGE SCALE GENOMIC DNA]</scope>
    <source>
        <strain evidence="1 2">DF05</strain>
    </source>
</reference>
<accession>A0A246FB17</accession>
<dbReference type="InterPro" id="IPR048081">
    <property type="entry name" value="T3SS_coreg_PtrC-like"/>
</dbReference>
<dbReference type="NCBIfam" id="NF041597">
    <property type="entry name" value="T3SS_coreg_PtrC"/>
    <property type="match status" value="1"/>
</dbReference>
<dbReference type="RefSeq" id="WP_088417588.1">
    <property type="nucleotide sequence ID" value="NZ_NJBA01000003.1"/>
</dbReference>
<dbReference type="EMBL" id="NJBA01000003">
    <property type="protein sequence ID" value="OWP51471.1"/>
    <property type="molecule type" value="Genomic_DNA"/>
</dbReference>
<evidence type="ECO:0000313" key="2">
    <source>
        <dbReference type="Proteomes" id="UP000198145"/>
    </source>
</evidence>
<dbReference type="eggNOG" id="ENOG50317HV">
    <property type="taxonomic scope" value="Bacteria"/>
</dbReference>
<gene>
    <name evidence="1" type="ORF">CEG18_08990</name>
</gene>
<dbReference type="AlphaFoldDB" id="A0A246FB17"/>
<name>A0A246FB17_PSENT</name>
<protein>
    <submittedName>
        <fullName evidence="1">Uncharacterized protein</fullName>
    </submittedName>
</protein>